<evidence type="ECO:0000313" key="1">
    <source>
        <dbReference type="EMBL" id="EFO22791.1"/>
    </source>
</evidence>
<dbReference type="GeneID" id="9943104"/>
<dbReference type="KEGG" id="loa:LOAG_05694"/>
<organism evidence="1">
    <name type="scientific">Loa loa</name>
    <name type="common">Eye worm</name>
    <name type="synonym">Filaria loa</name>
    <dbReference type="NCBI Taxonomy" id="7209"/>
    <lineage>
        <taxon>Eukaryota</taxon>
        <taxon>Metazoa</taxon>
        <taxon>Ecdysozoa</taxon>
        <taxon>Nematoda</taxon>
        <taxon>Chromadorea</taxon>
        <taxon>Rhabditida</taxon>
        <taxon>Spirurina</taxon>
        <taxon>Spiruromorpha</taxon>
        <taxon>Filarioidea</taxon>
        <taxon>Onchocercidae</taxon>
        <taxon>Loa</taxon>
    </lineage>
</organism>
<proteinExistence type="predicted"/>
<dbReference type="AlphaFoldDB" id="A0A1S0TZM7"/>
<dbReference type="CTD" id="9943104"/>
<sequence length="102" mass="11866">MEIDDWSRNDFKEMTRIEIILNRVRGWEAEEVDRIVNDDIIAHLASGWNFGNNSILTEANHCSKDSHMGEKLSHTSKINKFCRENLNQSFASIKYFAPKCAY</sequence>
<reference evidence="1" key="1">
    <citation type="submission" date="2012-04" db="EMBL/GenBank/DDBJ databases">
        <title>The Genome Sequence of Loa loa.</title>
        <authorList>
            <consortium name="The Broad Institute Genome Sequencing Platform"/>
            <consortium name="Broad Institute Genome Sequencing Center for Infectious Disease"/>
            <person name="Nutman T.B."/>
            <person name="Fink D.L."/>
            <person name="Russ C."/>
            <person name="Young S."/>
            <person name="Zeng Q."/>
            <person name="Gargeya S."/>
            <person name="Alvarado L."/>
            <person name="Berlin A."/>
            <person name="Chapman S.B."/>
            <person name="Chen Z."/>
            <person name="Freedman E."/>
            <person name="Gellesch M."/>
            <person name="Goldberg J."/>
            <person name="Griggs A."/>
            <person name="Gujja S."/>
            <person name="Heilman E.R."/>
            <person name="Heiman D."/>
            <person name="Howarth C."/>
            <person name="Mehta T."/>
            <person name="Neiman D."/>
            <person name="Pearson M."/>
            <person name="Roberts A."/>
            <person name="Saif S."/>
            <person name="Shea T."/>
            <person name="Shenoy N."/>
            <person name="Sisk P."/>
            <person name="Stolte C."/>
            <person name="Sykes S."/>
            <person name="White J."/>
            <person name="Yandava C."/>
            <person name="Haas B."/>
            <person name="Henn M.R."/>
            <person name="Nusbaum C."/>
            <person name="Birren B."/>
        </authorList>
    </citation>
    <scope>NUCLEOTIDE SEQUENCE [LARGE SCALE GENOMIC DNA]</scope>
</reference>
<name>A0A1S0TZM7_LOALO</name>
<dbReference type="EMBL" id="JH712208">
    <property type="protein sequence ID" value="EFO22791.1"/>
    <property type="molecule type" value="Genomic_DNA"/>
</dbReference>
<gene>
    <name evidence="1" type="ORF">LOAG_05694</name>
</gene>
<protein>
    <submittedName>
        <fullName evidence="1">Uncharacterized protein</fullName>
    </submittedName>
</protein>
<accession>A0A1S0TZM7</accession>
<dbReference type="RefSeq" id="XP_003141279.1">
    <property type="nucleotide sequence ID" value="XM_003141231.1"/>
</dbReference>
<dbReference type="InParanoid" id="A0A1S0TZM7"/>